<protein>
    <recommendedName>
        <fullName evidence="3">Leucine-rich repeat domain-containing protein</fullName>
    </recommendedName>
</protein>
<dbReference type="PROSITE" id="PS51257">
    <property type="entry name" value="PROKAR_LIPOPROTEIN"/>
    <property type="match status" value="1"/>
</dbReference>
<evidence type="ECO:0000313" key="2">
    <source>
        <dbReference type="Proteomes" id="UP000636010"/>
    </source>
</evidence>
<dbReference type="EMBL" id="BMEC01000008">
    <property type="protein sequence ID" value="GGC38930.1"/>
    <property type="molecule type" value="Genomic_DNA"/>
</dbReference>
<name>A0ABQ1MH60_9BACT</name>
<sequence>MKNINLFIESVIILFCVLITASCGNEKSQERSKDEYSLTIDNQNGTSPDMEMQQKFLEEFQIKFGEKNIHFEKDSLGYIVELDFNFGDSNNEVEEQLIDKINEFENLRKLHINHLELAGTDEISFDFPFLEYLYLSISGDSSRVIIKNGQTLKNLQVFGGVVEVNSANILKELYVSGSNIIFNNSNLSELVSMGMVNANLKSDKGFSFKTLEKLDIGTLDKEELSVFKDIMQLKYLYIDNVNEMNTIPDFIFQNKNLEYLEVRRSELDSISPDISNLKQLENCDLMLNGHVKNLVEIAKLPNISIFCADDIPENRKQIEEAIEQGYNKYFSPGECMQ</sequence>
<proteinExistence type="predicted"/>
<keyword evidence="2" id="KW-1185">Reference proteome</keyword>
<gene>
    <name evidence="1" type="ORF">GCM10011506_25460</name>
</gene>
<organism evidence="1 2">
    <name type="scientific">Marivirga lumbricoides</name>
    <dbReference type="NCBI Taxonomy" id="1046115"/>
    <lineage>
        <taxon>Bacteria</taxon>
        <taxon>Pseudomonadati</taxon>
        <taxon>Bacteroidota</taxon>
        <taxon>Cytophagia</taxon>
        <taxon>Cytophagales</taxon>
        <taxon>Marivirgaceae</taxon>
        <taxon>Marivirga</taxon>
    </lineage>
</organism>
<dbReference type="Gene3D" id="3.80.10.10">
    <property type="entry name" value="Ribonuclease Inhibitor"/>
    <property type="match status" value="1"/>
</dbReference>
<reference evidence="2" key="1">
    <citation type="journal article" date="2019" name="Int. J. Syst. Evol. Microbiol.">
        <title>The Global Catalogue of Microorganisms (GCM) 10K type strain sequencing project: providing services to taxonomists for standard genome sequencing and annotation.</title>
        <authorList>
            <consortium name="The Broad Institute Genomics Platform"/>
            <consortium name="The Broad Institute Genome Sequencing Center for Infectious Disease"/>
            <person name="Wu L."/>
            <person name="Ma J."/>
        </authorList>
    </citation>
    <scope>NUCLEOTIDE SEQUENCE [LARGE SCALE GENOMIC DNA]</scope>
    <source>
        <strain evidence="2">CGMCC 1.10832</strain>
    </source>
</reference>
<accession>A0ABQ1MH60</accession>
<comment type="caution">
    <text evidence="1">The sequence shown here is derived from an EMBL/GenBank/DDBJ whole genome shotgun (WGS) entry which is preliminary data.</text>
</comment>
<dbReference type="SUPFAM" id="SSF52058">
    <property type="entry name" value="L domain-like"/>
    <property type="match status" value="1"/>
</dbReference>
<dbReference type="RefSeq" id="WP_188463993.1">
    <property type="nucleotide sequence ID" value="NZ_BAABHU010000008.1"/>
</dbReference>
<dbReference type="Proteomes" id="UP000636010">
    <property type="component" value="Unassembled WGS sequence"/>
</dbReference>
<dbReference type="InterPro" id="IPR032675">
    <property type="entry name" value="LRR_dom_sf"/>
</dbReference>
<evidence type="ECO:0008006" key="3">
    <source>
        <dbReference type="Google" id="ProtNLM"/>
    </source>
</evidence>
<evidence type="ECO:0000313" key="1">
    <source>
        <dbReference type="EMBL" id="GGC38930.1"/>
    </source>
</evidence>